<dbReference type="HOGENOM" id="CLU_053300_0_0_7"/>
<sequence length="254" mass="28790">MGVKRVITLSDLPASLGVQTLASSTDGVMDSVYFLDDDRVVKIFETASEEAVAEELKLLIHCGSLHVSRAEGGVFRVQNKPALIYRRCRGESLKDAGIDEIRQIGAFLRDFHHLTAGRRSTNERLFEKSRLARMIRETHTDIFDTLLKKNDLTLRDEGIIHGDLFLDNALFLEGRLSCVIDFTQACNGDFLFDLAVTDLSWCDSDEKTEALLKSYGATLTLDEFRPYREYATLFYCVNRYLNGGNYQELLEKLV</sequence>
<name>E4TW80_SULKY</name>
<dbReference type="STRING" id="709032.Sulku_0028"/>
<evidence type="ECO:0000259" key="1">
    <source>
        <dbReference type="Pfam" id="PF01636"/>
    </source>
</evidence>
<protein>
    <submittedName>
        <fullName evidence="2">Aminoglycoside phosphotransferase</fullName>
    </submittedName>
</protein>
<accession>E4TW80</accession>
<dbReference type="Gene3D" id="3.90.1200.10">
    <property type="match status" value="1"/>
</dbReference>
<reference evidence="2 3" key="1">
    <citation type="journal article" date="2012" name="Stand. Genomic Sci.">
        <title>Complete genome sequence of the sulfur compounds oxidizing chemolithoautotroph Sulfuricurvum kujiense type strain (YK-1(T)).</title>
        <authorList>
            <person name="Han C."/>
            <person name="Kotsyurbenko O."/>
            <person name="Chertkov O."/>
            <person name="Held B."/>
            <person name="Lapidus A."/>
            <person name="Nolan M."/>
            <person name="Lucas S."/>
            <person name="Hammon N."/>
            <person name="Deshpande S."/>
            <person name="Cheng J.F."/>
            <person name="Tapia R."/>
            <person name="Goodwin L.A."/>
            <person name="Pitluck S."/>
            <person name="Liolios K."/>
            <person name="Pagani I."/>
            <person name="Ivanova N."/>
            <person name="Mavromatis K."/>
            <person name="Mikhailova N."/>
            <person name="Pati A."/>
            <person name="Chen A."/>
            <person name="Palaniappan K."/>
            <person name="Land M."/>
            <person name="Hauser L."/>
            <person name="Chang Y.J."/>
            <person name="Jeffries C.D."/>
            <person name="Brambilla E.M."/>
            <person name="Rohde M."/>
            <person name="Spring S."/>
            <person name="Sikorski J."/>
            <person name="Goker M."/>
            <person name="Woyke T."/>
            <person name="Bristow J."/>
            <person name="Eisen J.A."/>
            <person name="Markowitz V."/>
            <person name="Hugenholtz P."/>
            <person name="Kyrpides N.C."/>
            <person name="Klenk H.P."/>
            <person name="Detter J.C."/>
        </authorList>
    </citation>
    <scope>NUCLEOTIDE SEQUENCE [LARGE SCALE GENOMIC DNA]</scope>
    <source>
        <strain evidence="3">ATCC BAA-921 / DSM 16994 / JCM 11577 / YK-1</strain>
    </source>
</reference>
<dbReference type="SUPFAM" id="SSF56112">
    <property type="entry name" value="Protein kinase-like (PK-like)"/>
    <property type="match status" value="1"/>
</dbReference>
<dbReference type="KEGG" id="sku:Sulku_0028"/>
<proteinExistence type="predicted"/>
<feature type="domain" description="Aminoglycoside phosphotransferase" evidence="1">
    <location>
        <begin position="27"/>
        <end position="226"/>
    </location>
</feature>
<dbReference type="EMBL" id="CP002355">
    <property type="protein sequence ID" value="ADR32696.1"/>
    <property type="molecule type" value="Genomic_DNA"/>
</dbReference>
<dbReference type="InterPro" id="IPR002575">
    <property type="entry name" value="Aminoglycoside_PTrfase"/>
</dbReference>
<evidence type="ECO:0000313" key="3">
    <source>
        <dbReference type="Proteomes" id="UP000008721"/>
    </source>
</evidence>
<dbReference type="InterPro" id="IPR011009">
    <property type="entry name" value="Kinase-like_dom_sf"/>
</dbReference>
<dbReference type="eggNOG" id="COG2334">
    <property type="taxonomic scope" value="Bacteria"/>
</dbReference>
<dbReference type="Pfam" id="PF01636">
    <property type="entry name" value="APH"/>
    <property type="match status" value="1"/>
</dbReference>
<dbReference type="AlphaFoldDB" id="E4TW80"/>
<dbReference type="OrthoDB" id="9777460at2"/>
<gene>
    <name evidence="2" type="ordered locus">Sulku_0028</name>
</gene>
<evidence type="ECO:0000313" key="2">
    <source>
        <dbReference type="EMBL" id="ADR32696.1"/>
    </source>
</evidence>
<keyword evidence="3" id="KW-1185">Reference proteome</keyword>
<organism evidence="2 3">
    <name type="scientific">Sulfuricurvum kujiense (strain ATCC BAA-921 / DSM 16994 / JCM 11577 / YK-1)</name>
    <dbReference type="NCBI Taxonomy" id="709032"/>
    <lineage>
        <taxon>Bacteria</taxon>
        <taxon>Pseudomonadati</taxon>
        <taxon>Campylobacterota</taxon>
        <taxon>Epsilonproteobacteria</taxon>
        <taxon>Campylobacterales</taxon>
        <taxon>Sulfurimonadaceae</taxon>
        <taxon>Sulfuricurvum</taxon>
    </lineage>
</organism>
<dbReference type="Proteomes" id="UP000008721">
    <property type="component" value="Chromosome"/>
</dbReference>